<proteinExistence type="inferred from homology"/>
<dbReference type="InterPro" id="IPR023753">
    <property type="entry name" value="FAD/NAD-binding_dom"/>
</dbReference>
<keyword evidence="3" id="KW-0285">Flavoprotein</keyword>
<dbReference type="SUPFAM" id="SSF52821">
    <property type="entry name" value="Rhodanese/Cell cycle control phosphatase"/>
    <property type="match status" value="1"/>
</dbReference>
<dbReference type="SUPFAM" id="SSF51905">
    <property type="entry name" value="FAD/NAD(P)-binding domain"/>
    <property type="match status" value="2"/>
</dbReference>
<evidence type="ECO:0000313" key="8">
    <source>
        <dbReference type="EMBL" id="MFM2720859.1"/>
    </source>
</evidence>
<evidence type="ECO:0000256" key="1">
    <source>
        <dbReference type="ARBA" id="ARBA00001974"/>
    </source>
</evidence>
<dbReference type="Pfam" id="PF07992">
    <property type="entry name" value="Pyr_redox_2"/>
    <property type="match status" value="1"/>
</dbReference>
<keyword evidence="4" id="KW-0274">FAD</keyword>
<dbReference type="Gene3D" id="3.50.50.60">
    <property type="entry name" value="FAD/NAD(P)-binding domain"/>
    <property type="match status" value="2"/>
</dbReference>
<organism evidence="8 9">
    <name type="scientific">Microbacterium mcarthurae</name>
    <dbReference type="NCBI Taxonomy" id="3035918"/>
    <lineage>
        <taxon>Bacteria</taxon>
        <taxon>Bacillati</taxon>
        <taxon>Actinomycetota</taxon>
        <taxon>Actinomycetes</taxon>
        <taxon>Micrococcales</taxon>
        <taxon>Microbacteriaceae</taxon>
        <taxon>Microbacterium</taxon>
    </lineage>
</organism>
<evidence type="ECO:0000256" key="3">
    <source>
        <dbReference type="ARBA" id="ARBA00022630"/>
    </source>
</evidence>
<keyword evidence="9" id="KW-1185">Reference proteome</keyword>
<dbReference type="InterPro" id="IPR004099">
    <property type="entry name" value="Pyr_nucl-diS_OxRdtase_dimer"/>
</dbReference>
<dbReference type="PANTHER" id="PTHR43429">
    <property type="entry name" value="PYRIDINE NUCLEOTIDE-DISULFIDE OXIDOREDUCTASE DOMAIN-CONTAINING"/>
    <property type="match status" value="1"/>
</dbReference>
<sequence>MTAPRTIIVGGVAGGMSAATRLRRLDDDREIIVIERGPHVSFASCGLPYYVGGEIQDRASLLVQTPESLRARFALDVRVRHEVVSVDRQTRTIRVRDLATGAEEALDYDTLILSPGTVPPAPLTGSEDGIPVATLRTIGDVDRIVETLSSGATHAIVAGGGFIGLEAVENLARRGIRVTLVHRGALPFRPLDAEMAGPVVEELRAHDVDLRLSDAIARVTETGVVLDSGDALDADLVIDARGPRPDTALAVAAGLPLGHSGGIAVDAWHRTSDPRIFAVGDATEKTDAASGAAALVTMAGLANRHGRSAADAIVLGVDAVEPAEPATGVAILRVFDLVIATVGASEARLRAEGTPHRIVHTHPTDHAGYFPGAERMAIKLMIAPADDRILGAQIVGGRGVDRRIDVLSLAMQTGVPASRLSRLELAYAPPFGAAKDAVNQLGYVADNLRGGLTRTLQWHELDAAREAGATLIDVRSPAEVAAGAIPGSVRIPLDELRSGGTPLPKGPLVVHCQVGQRGHTAARLLSAAGHDVRNLDGGYLTWAAGRTATEGIRP</sequence>
<dbReference type="RefSeq" id="WP_408905636.1">
    <property type="nucleotide sequence ID" value="NZ_JAROCE010000003.1"/>
</dbReference>
<feature type="domain" description="Rhodanese" evidence="7">
    <location>
        <begin position="465"/>
        <end position="551"/>
    </location>
</feature>
<comment type="caution">
    <text evidence="8">The sequence shown here is derived from an EMBL/GenBank/DDBJ whole genome shotgun (WGS) entry which is preliminary data.</text>
</comment>
<dbReference type="InterPro" id="IPR016156">
    <property type="entry name" value="FAD/NAD-linked_Rdtase_dimer_sf"/>
</dbReference>
<evidence type="ECO:0000313" key="9">
    <source>
        <dbReference type="Proteomes" id="UP001630303"/>
    </source>
</evidence>
<dbReference type="PRINTS" id="PR00411">
    <property type="entry name" value="PNDRDTASEI"/>
</dbReference>
<evidence type="ECO:0000259" key="7">
    <source>
        <dbReference type="PROSITE" id="PS50206"/>
    </source>
</evidence>
<dbReference type="PRINTS" id="PR00368">
    <property type="entry name" value="FADPNR"/>
</dbReference>
<gene>
    <name evidence="8" type="ORF">P5G46_10115</name>
</gene>
<comment type="cofactor">
    <cofactor evidence="1">
        <name>FAD</name>
        <dbReference type="ChEBI" id="CHEBI:57692"/>
    </cofactor>
</comment>
<keyword evidence="5" id="KW-0560">Oxidoreductase</keyword>
<reference evidence="8 9" key="1">
    <citation type="submission" date="2023-03" db="EMBL/GenBank/DDBJ databases">
        <title>MT1 and MT2 Draft Genomes of Novel Species.</title>
        <authorList>
            <person name="Venkateswaran K."/>
        </authorList>
    </citation>
    <scope>NUCLEOTIDE SEQUENCE [LARGE SCALE GENOMIC DNA]</scope>
    <source>
        <strain evidence="8 9">IF8SW-P5</strain>
    </source>
</reference>
<dbReference type="InterPro" id="IPR036873">
    <property type="entry name" value="Rhodanese-like_dom_sf"/>
</dbReference>
<dbReference type="PANTHER" id="PTHR43429:SF1">
    <property type="entry name" value="NAD(P)H SULFUR OXIDOREDUCTASE (COA-DEPENDENT)"/>
    <property type="match status" value="1"/>
</dbReference>
<dbReference type="InterPro" id="IPR001763">
    <property type="entry name" value="Rhodanese-like_dom"/>
</dbReference>
<dbReference type="InterPro" id="IPR050260">
    <property type="entry name" value="FAD-bd_OxRdtase"/>
</dbReference>
<evidence type="ECO:0000256" key="5">
    <source>
        <dbReference type="ARBA" id="ARBA00023002"/>
    </source>
</evidence>
<protein>
    <submittedName>
        <fullName evidence="8">FAD-dependent oxidoreductase</fullName>
    </submittedName>
</protein>
<dbReference type="EMBL" id="JAROCE010000003">
    <property type="protein sequence ID" value="MFM2720859.1"/>
    <property type="molecule type" value="Genomic_DNA"/>
</dbReference>
<accession>A0ABW9GGF3</accession>
<evidence type="ECO:0000256" key="4">
    <source>
        <dbReference type="ARBA" id="ARBA00022827"/>
    </source>
</evidence>
<dbReference type="Pfam" id="PF02852">
    <property type="entry name" value="Pyr_redox_dim"/>
    <property type="match status" value="1"/>
</dbReference>
<dbReference type="PROSITE" id="PS50206">
    <property type="entry name" value="RHODANESE_3"/>
    <property type="match status" value="1"/>
</dbReference>
<dbReference type="Gene3D" id="3.40.250.10">
    <property type="entry name" value="Rhodanese-like domain"/>
    <property type="match status" value="1"/>
</dbReference>
<evidence type="ECO:0000256" key="6">
    <source>
        <dbReference type="ARBA" id="ARBA00023284"/>
    </source>
</evidence>
<keyword evidence="6" id="KW-0676">Redox-active center</keyword>
<dbReference type="Proteomes" id="UP001630303">
    <property type="component" value="Unassembled WGS sequence"/>
</dbReference>
<dbReference type="SUPFAM" id="SSF55424">
    <property type="entry name" value="FAD/NAD-linked reductases, dimerisation (C-terminal) domain"/>
    <property type="match status" value="1"/>
</dbReference>
<evidence type="ECO:0000256" key="2">
    <source>
        <dbReference type="ARBA" id="ARBA00009130"/>
    </source>
</evidence>
<dbReference type="SMART" id="SM00450">
    <property type="entry name" value="RHOD"/>
    <property type="match status" value="1"/>
</dbReference>
<dbReference type="Pfam" id="PF00581">
    <property type="entry name" value="Rhodanese"/>
    <property type="match status" value="1"/>
</dbReference>
<name>A0ABW9GGF3_9MICO</name>
<dbReference type="InterPro" id="IPR036188">
    <property type="entry name" value="FAD/NAD-bd_sf"/>
</dbReference>
<comment type="similarity">
    <text evidence="2">Belongs to the class-III pyridine nucleotide-disulfide oxidoreductase family.</text>
</comment>